<dbReference type="AlphaFoldDB" id="A0AAV1JDT7"/>
<sequence>MMSQVVGWPRSRQVGLDASSRFERMSTRSHEEVLRAEWSVRVKNSRGGWWMAEGRRPLSSAGASPPPDVPHSARGLVSSGCKREQGYAQFTYRQWFKI</sequence>
<evidence type="ECO:0000256" key="1">
    <source>
        <dbReference type="SAM" id="MobiDB-lite"/>
    </source>
</evidence>
<evidence type="ECO:0000313" key="3">
    <source>
        <dbReference type="Proteomes" id="UP001497472"/>
    </source>
</evidence>
<feature type="region of interest" description="Disordered" evidence="1">
    <location>
        <begin position="57"/>
        <end position="76"/>
    </location>
</feature>
<protein>
    <submittedName>
        <fullName evidence="2">Uncharacterized protein</fullName>
    </submittedName>
</protein>
<dbReference type="Proteomes" id="UP001497472">
    <property type="component" value="Unassembled WGS sequence"/>
</dbReference>
<proteinExistence type="predicted"/>
<organism evidence="2 3">
    <name type="scientific">Leptosia nina</name>
    <dbReference type="NCBI Taxonomy" id="320188"/>
    <lineage>
        <taxon>Eukaryota</taxon>
        <taxon>Metazoa</taxon>
        <taxon>Ecdysozoa</taxon>
        <taxon>Arthropoda</taxon>
        <taxon>Hexapoda</taxon>
        <taxon>Insecta</taxon>
        <taxon>Pterygota</taxon>
        <taxon>Neoptera</taxon>
        <taxon>Endopterygota</taxon>
        <taxon>Lepidoptera</taxon>
        <taxon>Glossata</taxon>
        <taxon>Ditrysia</taxon>
        <taxon>Papilionoidea</taxon>
        <taxon>Pieridae</taxon>
        <taxon>Pierinae</taxon>
        <taxon>Leptosia</taxon>
    </lineage>
</organism>
<name>A0AAV1JDT7_9NEOP</name>
<accession>A0AAV1JDT7</accession>
<comment type="caution">
    <text evidence="2">The sequence shown here is derived from an EMBL/GenBank/DDBJ whole genome shotgun (WGS) entry which is preliminary data.</text>
</comment>
<dbReference type="EMBL" id="CAVLEF010000009">
    <property type="protein sequence ID" value="CAK1547546.1"/>
    <property type="molecule type" value="Genomic_DNA"/>
</dbReference>
<reference evidence="2 3" key="1">
    <citation type="submission" date="2023-11" db="EMBL/GenBank/DDBJ databases">
        <authorList>
            <person name="Okamura Y."/>
        </authorList>
    </citation>
    <scope>NUCLEOTIDE SEQUENCE [LARGE SCALE GENOMIC DNA]</scope>
</reference>
<keyword evidence="3" id="KW-1185">Reference proteome</keyword>
<gene>
    <name evidence="2" type="ORF">LNINA_LOCUS7014</name>
</gene>
<evidence type="ECO:0000313" key="2">
    <source>
        <dbReference type="EMBL" id="CAK1547546.1"/>
    </source>
</evidence>